<evidence type="ECO:0000259" key="2">
    <source>
        <dbReference type="Pfam" id="PF20516"/>
    </source>
</evidence>
<evidence type="ECO:0000256" key="1">
    <source>
        <dbReference type="SAM" id="MobiDB-lite"/>
    </source>
</evidence>
<sequence>MTTIQRVTDWIRDLPDDFTNSPISTPVAQQAPPPQSQSRKRNKVQEPSPPATVADMDDPETPTNKRQRLILATDTELTPRPLYDPSSDSVKAPSLSGSNTSGQSRSTSPLKRQFLELRLDETGVETRALSVDTLKSLPNEDAASLLRIMRRIGTCKGFLPENKREEILQDHGIGDGDLDDWDSAFKDSNAFDDLPGRIPSPGEIRLVREWTTDCIDFKHEEAGWNDEVHFRLLQAIFREPGEKGGGLFNITTRYAARSPVDSNLILTKLDSNTARPHKNWLPRSVGSKMVDFCVYADTAYTDATSFKTHEAFCRTTLTKSVNQTDFQRLQMRPIVLSIETKAGNQNLDAAELQIGVWHAAQWAFLRSSLIAVKRAHPNRPATEQEIKAADEALASLRFIPAVIVQGHRWLFVLSTRQGHKTILWKEWQFGSTSTVVETYQTVAGIRHLTAWAEKVYLPWFEKEILAYYKPGLG</sequence>
<dbReference type="VEuPathDB" id="FungiDB:FOIG_08580"/>
<dbReference type="VEuPathDB" id="FungiDB:FOC4_g10010051"/>
<protein>
    <recommendedName>
        <fullName evidence="2">PD-(D/E)XK nuclease-like domain-containing protein</fullName>
    </recommendedName>
</protein>
<proteinExistence type="predicted"/>
<dbReference type="VEuPathDB" id="FungiDB:FOC1_g10005501"/>
<organism evidence="3 4">
    <name type="scientific">Fusarium oxysporum</name>
    <name type="common">Fusarium vascular wilt</name>
    <dbReference type="NCBI Taxonomy" id="5507"/>
    <lineage>
        <taxon>Eukaryota</taxon>
        <taxon>Fungi</taxon>
        <taxon>Dikarya</taxon>
        <taxon>Ascomycota</taxon>
        <taxon>Pezizomycotina</taxon>
        <taxon>Sordariomycetes</taxon>
        <taxon>Hypocreomycetidae</taxon>
        <taxon>Hypocreales</taxon>
        <taxon>Nectriaceae</taxon>
        <taxon>Fusarium</taxon>
        <taxon>Fusarium oxysporum species complex</taxon>
    </lineage>
</organism>
<dbReference type="VEuPathDB" id="FungiDB:HZS61_011246"/>
<feature type="compositionally biased region" description="Polar residues" evidence="1">
    <location>
        <begin position="95"/>
        <end position="110"/>
    </location>
</feature>
<name>A0A2H3TTB2_FUSOX</name>
<dbReference type="VEuPathDB" id="FungiDB:FOXG_10037"/>
<evidence type="ECO:0000313" key="3">
    <source>
        <dbReference type="EMBL" id="SCO88961.1"/>
    </source>
</evidence>
<dbReference type="AlphaFoldDB" id="A0A2H3TTB2"/>
<evidence type="ECO:0000313" key="4">
    <source>
        <dbReference type="Proteomes" id="UP000219369"/>
    </source>
</evidence>
<dbReference type="EMBL" id="FMJY01000007">
    <property type="protein sequence ID" value="SCO88961.1"/>
    <property type="molecule type" value="Genomic_DNA"/>
</dbReference>
<dbReference type="VEuPathDB" id="FungiDB:FOZG_14319"/>
<accession>A0A2H3TTB2</accession>
<feature type="domain" description="PD-(D/E)XK nuclease-like" evidence="2">
    <location>
        <begin position="179"/>
        <end position="456"/>
    </location>
</feature>
<dbReference type="InterPro" id="IPR046797">
    <property type="entry name" value="PDDEXK_12"/>
</dbReference>
<dbReference type="OrthoDB" id="4161186at2759"/>
<dbReference type="Proteomes" id="UP000219369">
    <property type="component" value="Unassembled WGS sequence"/>
</dbReference>
<reference evidence="4" key="1">
    <citation type="submission" date="2016-09" db="EMBL/GenBank/DDBJ databases">
        <authorList>
            <person name="Guldener U."/>
        </authorList>
    </citation>
    <scope>NUCLEOTIDE SEQUENCE [LARGE SCALE GENOMIC DNA]</scope>
    <source>
        <strain evidence="4">V64-1</strain>
    </source>
</reference>
<dbReference type="Pfam" id="PF20516">
    <property type="entry name" value="PDDEXK_12"/>
    <property type="match status" value="1"/>
</dbReference>
<gene>
    <name evidence="3" type="ORF">FRV6_13089</name>
</gene>
<dbReference type="VEuPathDB" id="FungiDB:FOMG_19337"/>
<feature type="region of interest" description="Disordered" evidence="1">
    <location>
        <begin position="1"/>
        <end position="111"/>
    </location>
</feature>